<evidence type="ECO:0000313" key="2">
    <source>
        <dbReference type="Proteomes" id="UP001327219"/>
    </source>
</evidence>
<reference evidence="1 2" key="1">
    <citation type="submission" date="2022-11" db="EMBL/GenBank/DDBJ databases">
        <title>Host association and intracellularity evolved multiple times independently in the Rickettsiales.</title>
        <authorList>
            <person name="Castelli M."/>
            <person name="Nardi T."/>
            <person name="Gammuto L."/>
            <person name="Bellinzona G."/>
            <person name="Sabaneyeva E."/>
            <person name="Potekhin A."/>
            <person name="Serra V."/>
            <person name="Petroni G."/>
            <person name="Sassera D."/>
        </authorList>
    </citation>
    <scope>NUCLEOTIDE SEQUENCE [LARGE SCALE GENOMIC DNA]</scope>
    <source>
        <strain evidence="1 2">NDG2</strain>
    </source>
</reference>
<dbReference type="EMBL" id="CP110820">
    <property type="protein sequence ID" value="WPX96695.1"/>
    <property type="molecule type" value="Genomic_DNA"/>
</dbReference>
<protein>
    <submittedName>
        <fullName evidence="1">Uncharacterized protein</fullName>
    </submittedName>
</protein>
<name>A0ABZ0URN4_9RICK</name>
<evidence type="ECO:0000313" key="1">
    <source>
        <dbReference type="EMBL" id="WPX96695.1"/>
    </source>
</evidence>
<gene>
    <name evidence="1" type="ORF">Bandiella_00815</name>
</gene>
<keyword evidence="2" id="KW-1185">Reference proteome</keyword>
<proteinExistence type="predicted"/>
<sequence length="36" mass="4174">MLPVEILYTSGKSRVGKFIDDRELGKRNPKYDDANF</sequence>
<organism evidence="1 2">
    <name type="scientific">Candidatus Bandiella euplotis</name>
    <dbReference type="NCBI Taxonomy" id="1664265"/>
    <lineage>
        <taxon>Bacteria</taxon>
        <taxon>Pseudomonadati</taxon>
        <taxon>Pseudomonadota</taxon>
        <taxon>Alphaproteobacteria</taxon>
        <taxon>Rickettsiales</taxon>
        <taxon>Candidatus Midichloriaceae</taxon>
        <taxon>Candidatus Bandiella</taxon>
    </lineage>
</organism>
<dbReference type="Proteomes" id="UP001327219">
    <property type="component" value="Chromosome"/>
</dbReference>
<accession>A0ABZ0URN4</accession>